<dbReference type="AlphaFoldDB" id="A0A8T1WLG9"/>
<feature type="transmembrane region" description="Helical" evidence="6">
    <location>
        <begin position="332"/>
        <end position="353"/>
    </location>
</feature>
<comment type="subcellular location">
    <subcellularLocation>
        <location evidence="1">Membrane</location>
        <topology evidence="1">Multi-pass membrane protein</topology>
    </subcellularLocation>
</comment>
<accession>A0A8T1WLG9</accession>
<evidence type="ECO:0000256" key="3">
    <source>
        <dbReference type="ARBA" id="ARBA00022692"/>
    </source>
</evidence>
<dbReference type="PANTHER" id="PTHR31585:SF5">
    <property type="entry name" value="RNA-BINDING S4 DOMAIN-CONTAINING PROTEIN"/>
    <property type="match status" value="1"/>
</dbReference>
<protein>
    <recommendedName>
        <fullName evidence="9">Folate-Biopterin Transporter (FBT) family</fullName>
    </recommendedName>
</protein>
<sequence>MQRFARKATPDEVVHESDYVSFSDYIRRTRTNSMDEGMFASTFLPEQSTGSVWSLESLAIPMTYMSTGLMYSFPQATMEYFPRTMGATDAQLSTISVVRALPWTFKVLFGILPDVFPVQGLRFTPYLFIGCITSSLFYMLLSIHSASNTLSIVSFALLLLGATVGVVMADVMADALVAHRVLLLQQQQPQHELEAKIQAQEEKSRPQSKGTRLQTTVYLCRFASEMVGYWMGAILSNKPRWGFGISMSEQFAFLAIVPLISVVPSLRYLYEPTEEDGVMPLNQQVAGIWLMLQRRATWQTVCFLVLVNVFFIQNASWGNFLKVAFDFDAFEYGALSGIGATVTFTSIIVYRVHILPKFEAPWHDVYFVTGIVVAAFSLLNALLVLRVNEVFGIPPFWFAMGDAAGESFARGFQYLPLAQMFVAVCPEHQEGVAFALLTSVTNVSQAFSSTISNMFLHIWPVELTDLQKTPHNFSGVWKLSVLTCVISLVPVVLLTKRMLPKGPRQLDEMKRDLSPHGALLVVGIYAFGFLWVIVLSMLAIYSPCHVLVGGHGCH</sequence>
<dbReference type="InterPro" id="IPR039309">
    <property type="entry name" value="BT1"/>
</dbReference>
<evidence type="ECO:0000256" key="2">
    <source>
        <dbReference type="ARBA" id="ARBA00022448"/>
    </source>
</evidence>
<dbReference type="EMBL" id="JAGDFL010000287">
    <property type="protein sequence ID" value="KAG7394246.1"/>
    <property type="molecule type" value="Genomic_DNA"/>
</dbReference>
<keyword evidence="2" id="KW-0813">Transport</keyword>
<proteinExistence type="predicted"/>
<evidence type="ECO:0000256" key="5">
    <source>
        <dbReference type="ARBA" id="ARBA00023136"/>
    </source>
</evidence>
<dbReference type="PANTHER" id="PTHR31585">
    <property type="entry name" value="FOLATE-BIOPTERIN TRANSPORTER 1, CHLOROPLASTIC"/>
    <property type="match status" value="1"/>
</dbReference>
<evidence type="ECO:0000256" key="6">
    <source>
        <dbReference type="SAM" id="Phobius"/>
    </source>
</evidence>
<name>A0A8T1WLG9_9STRA</name>
<dbReference type="OrthoDB" id="754047at2759"/>
<organism evidence="7 8">
    <name type="scientific">Phytophthora boehmeriae</name>
    <dbReference type="NCBI Taxonomy" id="109152"/>
    <lineage>
        <taxon>Eukaryota</taxon>
        <taxon>Sar</taxon>
        <taxon>Stramenopiles</taxon>
        <taxon>Oomycota</taxon>
        <taxon>Peronosporomycetes</taxon>
        <taxon>Peronosporales</taxon>
        <taxon>Peronosporaceae</taxon>
        <taxon>Phytophthora</taxon>
    </lineage>
</organism>
<keyword evidence="3 6" id="KW-0812">Transmembrane</keyword>
<dbReference type="Pfam" id="PF03092">
    <property type="entry name" value="BT1"/>
    <property type="match status" value="1"/>
</dbReference>
<comment type="caution">
    <text evidence="7">The sequence shown here is derived from an EMBL/GenBank/DDBJ whole genome shotgun (WGS) entry which is preliminary data.</text>
</comment>
<feature type="transmembrane region" description="Helical" evidence="6">
    <location>
        <begin position="152"/>
        <end position="177"/>
    </location>
</feature>
<keyword evidence="5 6" id="KW-0472">Membrane</keyword>
<keyword evidence="8" id="KW-1185">Reference proteome</keyword>
<evidence type="ECO:0000256" key="4">
    <source>
        <dbReference type="ARBA" id="ARBA00022989"/>
    </source>
</evidence>
<evidence type="ECO:0000256" key="1">
    <source>
        <dbReference type="ARBA" id="ARBA00004141"/>
    </source>
</evidence>
<evidence type="ECO:0000313" key="7">
    <source>
        <dbReference type="EMBL" id="KAG7394246.1"/>
    </source>
</evidence>
<feature type="transmembrane region" description="Helical" evidence="6">
    <location>
        <begin position="516"/>
        <end position="541"/>
    </location>
</feature>
<reference evidence="7" key="1">
    <citation type="submission" date="2021-02" db="EMBL/GenBank/DDBJ databases">
        <authorList>
            <person name="Palmer J.M."/>
        </authorList>
    </citation>
    <scope>NUCLEOTIDE SEQUENCE</scope>
    <source>
        <strain evidence="7">SCRP23</strain>
    </source>
</reference>
<evidence type="ECO:0000313" key="8">
    <source>
        <dbReference type="Proteomes" id="UP000693981"/>
    </source>
</evidence>
<feature type="transmembrane region" description="Helical" evidence="6">
    <location>
        <begin position="476"/>
        <end position="495"/>
    </location>
</feature>
<evidence type="ECO:0008006" key="9">
    <source>
        <dbReference type="Google" id="ProtNLM"/>
    </source>
</evidence>
<keyword evidence="4 6" id="KW-1133">Transmembrane helix</keyword>
<feature type="transmembrane region" description="Helical" evidence="6">
    <location>
        <begin position="301"/>
        <end position="320"/>
    </location>
</feature>
<feature type="transmembrane region" description="Helical" evidence="6">
    <location>
        <begin position="251"/>
        <end position="270"/>
    </location>
</feature>
<dbReference type="Proteomes" id="UP000693981">
    <property type="component" value="Unassembled WGS sequence"/>
</dbReference>
<dbReference type="GO" id="GO:0016020">
    <property type="term" value="C:membrane"/>
    <property type="evidence" value="ECO:0007669"/>
    <property type="project" value="UniProtKB-SubCell"/>
</dbReference>
<gene>
    <name evidence="7" type="ORF">PHYBOEH_005445</name>
</gene>
<feature type="transmembrane region" description="Helical" evidence="6">
    <location>
        <begin position="126"/>
        <end position="146"/>
    </location>
</feature>
<feature type="transmembrane region" description="Helical" evidence="6">
    <location>
        <begin position="365"/>
        <end position="385"/>
    </location>
</feature>